<dbReference type="SUPFAM" id="SSF53098">
    <property type="entry name" value="Ribonuclease H-like"/>
    <property type="match status" value="1"/>
</dbReference>
<evidence type="ECO:0000259" key="1">
    <source>
        <dbReference type="Pfam" id="PF17921"/>
    </source>
</evidence>
<accession>A0AAF0QM55</accession>
<reference evidence="2" key="1">
    <citation type="submission" date="2023-08" db="EMBL/GenBank/DDBJ databases">
        <title>A de novo genome assembly of Solanum verrucosum Schlechtendal, a Mexican diploid species geographically isolated from the other diploid A-genome species in potato relatives.</title>
        <authorList>
            <person name="Hosaka K."/>
        </authorList>
    </citation>
    <scope>NUCLEOTIDE SEQUENCE</scope>
    <source>
        <tissue evidence="2">Young leaves</tissue>
    </source>
</reference>
<sequence length="179" mass="20640">MMDELQERIVEKAHSSRYSIYTGSTKMYHDFREVYWWNSMKRYIADFVAKCPICQQVKMGGQAERMIQNLEDMLRACVMDFKGNRDDNFPLIEFLYNNSYHSSIQMAPYECHTPTLGHLVCVSELEIVTFTWCNIGEDVLVISARWDSHGGESSLTSIMSLFEHLKSNVNSSSAGDQKP</sequence>
<dbReference type="EMBL" id="CP133615">
    <property type="protein sequence ID" value="WMV25801.1"/>
    <property type="molecule type" value="Genomic_DNA"/>
</dbReference>
<dbReference type="AlphaFoldDB" id="A0AAF0QM55"/>
<dbReference type="Pfam" id="PF17921">
    <property type="entry name" value="Integrase_H2C2"/>
    <property type="match status" value="1"/>
</dbReference>
<dbReference type="Proteomes" id="UP001234989">
    <property type="component" value="Chromosome 4"/>
</dbReference>
<organism evidence="2 3">
    <name type="scientific">Solanum verrucosum</name>
    <dbReference type="NCBI Taxonomy" id="315347"/>
    <lineage>
        <taxon>Eukaryota</taxon>
        <taxon>Viridiplantae</taxon>
        <taxon>Streptophyta</taxon>
        <taxon>Embryophyta</taxon>
        <taxon>Tracheophyta</taxon>
        <taxon>Spermatophyta</taxon>
        <taxon>Magnoliopsida</taxon>
        <taxon>eudicotyledons</taxon>
        <taxon>Gunneridae</taxon>
        <taxon>Pentapetalae</taxon>
        <taxon>asterids</taxon>
        <taxon>lamiids</taxon>
        <taxon>Solanales</taxon>
        <taxon>Solanaceae</taxon>
        <taxon>Solanoideae</taxon>
        <taxon>Solaneae</taxon>
        <taxon>Solanum</taxon>
    </lineage>
</organism>
<dbReference type="InterPro" id="IPR036397">
    <property type="entry name" value="RNaseH_sf"/>
</dbReference>
<evidence type="ECO:0000313" key="2">
    <source>
        <dbReference type="EMBL" id="WMV25801.1"/>
    </source>
</evidence>
<dbReference type="PANTHER" id="PTHR47266">
    <property type="entry name" value="ENDONUCLEASE-RELATED"/>
    <property type="match status" value="1"/>
</dbReference>
<feature type="domain" description="Integrase zinc-binding" evidence="1">
    <location>
        <begin position="4"/>
        <end position="58"/>
    </location>
</feature>
<dbReference type="Gene3D" id="1.10.340.70">
    <property type="match status" value="1"/>
</dbReference>
<gene>
    <name evidence="2" type="ORF">MTR67_019186</name>
</gene>
<dbReference type="Gene3D" id="3.30.420.10">
    <property type="entry name" value="Ribonuclease H-like superfamily/Ribonuclease H"/>
    <property type="match status" value="1"/>
</dbReference>
<dbReference type="InterPro" id="IPR041588">
    <property type="entry name" value="Integrase_H2C2"/>
</dbReference>
<dbReference type="GO" id="GO:0003676">
    <property type="term" value="F:nucleic acid binding"/>
    <property type="evidence" value="ECO:0007669"/>
    <property type="project" value="InterPro"/>
</dbReference>
<dbReference type="InterPro" id="IPR052160">
    <property type="entry name" value="Gypsy_RT_Integrase-like"/>
</dbReference>
<proteinExistence type="predicted"/>
<dbReference type="InterPro" id="IPR012337">
    <property type="entry name" value="RNaseH-like_sf"/>
</dbReference>
<evidence type="ECO:0000313" key="3">
    <source>
        <dbReference type="Proteomes" id="UP001234989"/>
    </source>
</evidence>
<protein>
    <recommendedName>
        <fullName evidence="1">Integrase zinc-binding domain-containing protein</fullName>
    </recommendedName>
</protein>
<keyword evidence="3" id="KW-1185">Reference proteome</keyword>
<name>A0AAF0QM55_SOLVR</name>